<comment type="caution">
    <text evidence="1">The sequence shown here is derived from an EMBL/GenBank/DDBJ whole genome shotgun (WGS) entry which is preliminary data.</text>
</comment>
<reference evidence="1 2" key="1">
    <citation type="submission" date="2024-02" db="EMBL/GenBank/DDBJ databases">
        <title>De novo assembly and annotation of 12 fungi associated with fruit tree decline syndrome in Ontario, Canada.</title>
        <authorList>
            <person name="Sulman M."/>
            <person name="Ellouze W."/>
            <person name="Ilyukhin E."/>
        </authorList>
    </citation>
    <scope>NUCLEOTIDE SEQUENCE [LARGE SCALE GENOMIC DNA]</scope>
    <source>
        <strain evidence="1 2">M97-236</strain>
    </source>
</reference>
<name>A0ABR3RMK7_9PLEO</name>
<sequence length="284" mass="32354">MVYHSNTYQHSSRRPIAPSTVATTQTITPGANMYYLIHTPHHPRPYLSTVSFIANDFADWGCLVTCHAKNSPYITEIRYQEKRNRPACRRIELMEVWAKEVLARKQQRTPQVHFNEATLPAMRKERASAFVQDFVSGLSVFESPVVAPTALPNDPIPLPAYPHSLVAKYTRLLQRCAYTTRATLPSWADPNIFAADQVALEFRFEKSLKRTQLSHALNEAIRNGSGRMGKIERCDETGVTRVLMWVDVGDLEARECGKEEVEDPVPVYDKGEWEWPPSYEECEG</sequence>
<organism evidence="1 2">
    <name type="scientific">Nothophoma quercina</name>
    <dbReference type="NCBI Taxonomy" id="749835"/>
    <lineage>
        <taxon>Eukaryota</taxon>
        <taxon>Fungi</taxon>
        <taxon>Dikarya</taxon>
        <taxon>Ascomycota</taxon>
        <taxon>Pezizomycotina</taxon>
        <taxon>Dothideomycetes</taxon>
        <taxon>Pleosporomycetidae</taxon>
        <taxon>Pleosporales</taxon>
        <taxon>Pleosporineae</taxon>
        <taxon>Didymellaceae</taxon>
        <taxon>Nothophoma</taxon>
    </lineage>
</organism>
<evidence type="ECO:0000313" key="2">
    <source>
        <dbReference type="Proteomes" id="UP001521222"/>
    </source>
</evidence>
<evidence type="ECO:0000313" key="1">
    <source>
        <dbReference type="EMBL" id="KAL1605676.1"/>
    </source>
</evidence>
<dbReference type="Proteomes" id="UP001521222">
    <property type="component" value="Unassembled WGS sequence"/>
</dbReference>
<protein>
    <submittedName>
        <fullName evidence="1">Uncharacterized protein</fullName>
    </submittedName>
</protein>
<keyword evidence="2" id="KW-1185">Reference proteome</keyword>
<accession>A0ABR3RMK7</accession>
<proteinExistence type="predicted"/>
<gene>
    <name evidence="1" type="ORF">SLS59_003479</name>
</gene>
<dbReference type="EMBL" id="JAKIXB020000009">
    <property type="protein sequence ID" value="KAL1605676.1"/>
    <property type="molecule type" value="Genomic_DNA"/>
</dbReference>